<dbReference type="OrthoDB" id="7833812at2"/>
<accession>A0A366E321</accession>
<dbReference type="AlphaFoldDB" id="A0A366E321"/>
<comment type="subcellular location">
    <subcellularLocation>
        <location evidence="1 3">Periplasm</location>
    </subcellularLocation>
</comment>
<evidence type="ECO:0000256" key="4">
    <source>
        <dbReference type="PIRSR" id="PIRSR002816-1"/>
    </source>
</evidence>
<evidence type="ECO:0000313" key="7">
    <source>
        <dbReference type="Proteomes" id="UP000252893"/>
    </source>
</evidence>
<dbReference type="SUPFAM" id="SSF53822">
    <property type="entry name" value="Periplasmic binding protein-like I"/>
    <property type="match status" value="1"/>
</dbReference>
<dbReference type="PANTHER" id="PTHR30036:SF6">
    <property type="entry name" value="L-ARABINOSE-BINDING PERIPLASMIC PROTEIN"/>
    <property type="match status" value="1"/>
</dbReference>
<dbReference type="InterPro" id="IPR028082">
    <property type="entry name" value="Peripla_BP_I"/>
</dbReference>
<dbReference type="PIRSF" id="PIRSF002816">
    <property type="entry name" value="AraF"/>
    <property type="match status" value="1"/>
</dbReference>
<reference evidence="6 7" key="1">
    <citation type="submission" date="2018-06" db="EMBL/GenBank/DDBJ databases">
        <title>Genomic Encyclopedia of Type Strains, Phase IV (KMG-IV): sequencing the most valuable type-strain genomes for metagenomic binning, comparative biology and taxonomic classification.</title>
        <authorList>
            <person name="Goeker M."/>
        </authorList>
    </citation>
    <scope>NUCLEOTIDE SEQUENCE [LARGE SCALE GENOMIC DNA]</scope>
    <source>
        <strain evidence="6 7">DSM 25619</strain>
    </source>
</reference>
<keyword evidence="3" id="KW-0762">Sugar transport</keyword>
<evidence type="ECO:0000256" key="3">
    <source>
        <dbReference type="PIRNR" id="PIRNR002816"/>
    </source>
</evidence>
<organism evidence="6 7">
    <name type="scientific">Pseudochrobactrum asaccharolyticum</name>
    <dbReference type="NCBI Taxonomy" id="354351"/>
    <lineage>
        <taxon>Bacteria</taxon>
        <taxon>Pseudomonadati</taxon>
        <taxon>Pseudomonadota</taxon>
        <taxon>Alphaproteobacteria</taxon>
        <taxon>Hyphomicrobiales</taxon>
        <taxon>Brucellaceae</taxon>
        <taxon>Pseudochrobactrum</taxon>
    </lineage>
</organism>
<dbReference type="PANTHER" id="PTHR30036">
    <property type="entry name" value="D-XYLOSE-BINDING PERIPLASMIC PROTEIN"/>
    <property type="match status" value="1"/>
</dbReference>
<proteinExistence type="inferred from homology"/>
<keyword evidence="7" id="KW-1185">Reference proteome</keyword>
<comment type="similarity">
    <text evidence="2 3">Belongs to the bacterial solute-binding protein 2 family.</text>
</comment>
<dbReference type="Pfam" id="PF00532">
    <property type="entry name" value="Peripla_BP_1"/>
    <property type="match status" value="1"/>
</dbReference>
<gene>
    <name evidence="6" type="ORF">DFR47_103372</name>
</gene>
<sequence>MHFLKAAALAGIMTGTVFAAVAGSSAAYAADVKIGFVVKQPEEPWFQDEWKFADVAAKEKGFTLVKIGAEDGEKVQSALDNLAAQGATGVIICTPDVKLGPGIIAKAEANGLKLMTVDDRLVGAAGKPLEDVVHMGISATKIGEEVGRAISEEVKKRGWDWKDVGAIRVSYDQLPTAVDRVEGALSVLKENGLPEANIFAAPQAKTDTEAALNASTVVLNKNAGIKHWVAVGLNDESVLGAVRATESVGIPSENVVAVGIGGAESAINEFKKPSPTGFYGTVIISPKRHGYETAMNMYAWLADGKEPEKLTLTSGQLALRDNYAAVRKELGIE</sequence>
<evidence type="ECO:0000256" key="2">
    <source>
        <dbReference type="ARBA" id="ARBA00007639"/>
    </source>
</evidence>
<keyword evidence="3" id="KW-0813">Transport</keyword>
<dbReference type="GO" id="GO:0042882">
    <property type="term" value="P:L-arabinose transmembrane transport"/>
    <property type="evidence" value="ECO:0007669"/>
    <property type="project" value="UniProtKB-UniRule"/>
</dbReference>
<name>A0A366E321_9HYPH</name>
<dbReference type="CDD" id="cd01540">
    <property type="entry name" value="PBP1_arabinose_binding"/>
    <property type="match status" value="1"/>
</dbReference>
<dbReference type="InterPro" id="IPR001761">
    <property type="entry name" value="Peripla_BP/Lac1_sug-bd_dom"/>
</dbReference>
<dbReference type="EMBL" id="QNRH01000003">
    <property type="protein sequence ID" value="RBO95808.1"/>
    <property type="molecule type" value="Genomic_DNA"/>
</dbReference>
<evidence type="ECO:0000259" key="5">
    <source>
        <dbReference type="Pfam" id="PF00532"/>
    </source>
</evidence>
<dbReference type="GO" id="GO:0030288">
    <property type="term" value="C:outer membrane-bounded periplasmic space"/>
    <property type="evidence" value="ECO:0007669"/>
    <property type="project" value="TreeGrafter"/>
</dbReference>
<keyword evidence="3" id="KW-0732">Signal</keyword>
<dbReference type="InterPro" id="IPR050555">
    <property type="entry name" value="Bact_Solute-Bind_Prot2"/>
</dbReference>
<dbReference type="GO" id="GO:0030246">
    <property type="term" value="F:carbohydrate binding"/>
    <property type="evidence" value="ECO:0007669"/>
    <property type="project" value="TreeGrafter"/>
</dbReference>
<feature type="chain" id="PRO_5016488344" description="L-arabinose-binding periplasmic protein" evidence="3">
    <location>
        <begin position="20"/>
        <end position="333"/>
    </location>
</feature>
<evidence type="ECO:0000313" key="6">
    <source>
        <dbReference type="EMBL" id="RBO95808.1"/>
    </source>
</evidence>
<dbReference type="RefSeq" id="WP_113944327.1">
    <property type="nucleotide sequence ID" value="NZ_JBHEEG010000004.1"/>
</dbReference>
<feature type="domain" description="Periplasmic binding protein/LacI sugar binding" evidence="5">
    <location>
        <begin position="33"/>
        <end position="313"/>
    </location>
</feature>
<dbReference type="Proteomes" id="UP000252893">
    <property type="component" value="Unassembled WGS sequence"/>
</dbReference>
<dbReference type="InterPro" id="IPR026266">
    <property type="entry name" value="AraF"/>
</dbReference>
<evidence type="ECO:0000256" key="1">
    <source>
        <dbReference type="ARBA" id="ARBA00004418"/>
    </source>
</evidence>
<feature type="signal peptide" evidence="3">
    <location>
        <begin position="1"/>
        <end position="19"/>
    </location>
</feature>
<feature type="site" description="The binding site for the sugar molecule has not yet been established, but C-87 may be involved" evidence="4">
    <location>
        <position position="93"/>
    </location>
</feature>
<dbReference type="Gene3D" id="3.40.50.2300">
    <property type="match status" value="2"/>
</dbReference>
<comment type="caution">
    <text evidence="6">The sequence shown here is derived from an EMBL/GenBank/DDBJ whole genome shotgun (WGS) entry which is preliminary data.</text>
</comment>
<protein>
    <recommendedName>
        <fullName evidence="3">L-arabinose-binding periplasmic protein</fullName>
        <shortName evidence="3">ABP</shortName>
    </recommendedName>
</protein>
<keyword evidence="3" id="KW-0574">Periplasm</keyword>